<feature type="region of interest" description="Disordered" evidence="1">
    <location>
        <begin position="179"/>
        <end position="215"/>
    </location>
</feature>
<name>A0A8X6SN57_TRICX</name>
<protein>
    <submittedName>
        <fullName evidence="2">Uncharacterized protein</fullName>
    </submittedName>
</protein>
<reference evidence="2" key="1">
    <citation type="submission" date="2020-08" db="EMBL/GenBank/DDBJ databases">
        <title>Multicomponent nature underlies the extraordinary mechanical properties of spider dragline silk.</title>
        <authorList>
            <person name="Kono N."/>
            <person name="Nakamura H."/>
            <person name="Mori M."/>
            <person name="Yoshida Y."/>
            <person name="Ohtoshi R."/>
            <person name="Malay A.D."/>
            <person name="Moran D.A.P."/>
            <person name="Tomita M."/>
            <person name="Numata K."/>
            <person name="Arakawa K."/>
        </authorList>
    </citation>
    <scope>NUCLEOTIDE SEQUENCE</scope>
</reference>
<accession>A0A8X6SN57</accession>
<comment type="caution">
    <text evidence="2">The sequence shown here is derived from an EMBL/GenBank/DDBJ whole genome shotgun (WGS) entry which is preliminary data.</text>
</comment>
<evidence type="ECO:0000313" key="2">
    <source>
        <dbReference type="EMBL" id="GFY16832.1"/>
    </source>
</evidence>
<feature type="region of interest" description="Disordered" evidence="1">
    <location>
        <begin position="131"/>
        <end position="162"/>
    </location>
</feature>
<dbReference type="AlphaFoldDB" id="A0A8X6SN57"/>
<sequence length="520" mass="59522">MVYIYNNMFFVKKDFTFGFRTVKSCEIHLIQTTHVPMLIYEFPSSSLRCRANPNMFRRSFEPFDQMLYHRMVMEPHTAYPIPAGTRYILLTVQKTLFGLDIIPEMILPQLMENGFNLGDFRKMKRFDQKAYKLPPPTPAHVPAETNKRPLEQQPGPSSKNRVFITPVIRPPVLIARPSTALSTPQPVSIPDPPELTTAQIPDPPAPIPPELTTPQILLPDPPMQTTPPQPPELMIPQILLPDPPVQTTPQILLPDPPPVVETLEPTLMDASSIDQIVSSVFGDCSQLPLAHTQESQVLDTVPSLFDESNDLISFLDHFETGLALEQQETPMDLTMPRMKKNLETRACKNGFGKSLLDQCRHCTTIVFGNLGRWPDRVTYYEPDYPYTILFEPNFGVHISRSFGKTVIVFTSHLDLTWKKGVELRFFQLGRPPSHQVWEAYQPHTTDAYSLDFTDCPRVADVYVKWLTWLDDWEMHRDDNVPWRMVGLQPWKRALEKHVQRSHEKALANGMPSDVTLLEHI</sequence>
<proteinExistence type="predicted"/>
<evidence type="ECO:0000256" key="1">
    <source>
        <dbReference type="SAM" id="MobiDB-lite"/>
    </source>
</evidence>
<keyword evidence="3" id="KW-1185">Reference proteome</keyword>
<dbReference type="Proteomes" id="UP000887159">
    <property type="component" value="Unassembled WGS sequence"/>
</dbReference>
<feature type="compositionally biased region" description="Pro residues" evidence="1">
    <location>
        <begin position="201"/>
        <end position="211"/>
    </location>
</feature>
<organism evidence="2 3">
    <name type="scientific">Trichonephila clavipes</name>
    <name type="common">Golden silk orbweaver</name>
    <name type="synonym">Nephila clavipes</name>
    <dbReference type="NCBI Taxonomy" id="2585209"/>
    <lineage>
        <taxon>Eukaryota</taxon>
        <taxon>Metazoa</taxon>
        <taxon>Ecdysozoa</taxon>
        <taxon>Arthropoda</taxon>
        <taxon>Chelicerata</taxon>
        <taxon>Arachnida</taxon>
        <taxon>Araneae</taxon>
        <taxon>Araneomorphae</taxon>
        <taxon>Entelegynae</taxon>
        <taxon>Araneoidea</taxon>
        <taxon>Nephilidae</taxon>
        <taxon>Trichonephila</taxon>
    </lineage>
</organism>
<dbReference type="EMBL" id="BMAU01021341">
    <property type="protein sequence ID" value="GFY16832.1"/>
    <property type="molecule type" value="Genomic_DNA"/>
</dbReference>
<evidence type="ECO:0000313" key="3">
    <source>
        <dbReference type="Proteomes" id="UP000887159"/>
    </source>
</evidence>
<gene>
    <name evidence="2" type="primary">AVEN_202092_1</name>
    <name evidence="2" type="ORF">TNCV_4338331</name>
</gene>